<evidence type="ECO:0000313" key="7">
    <source>
        <dbReference type="Proteomes" id="UP000230750"/>
    </source>
</evidence>
<evidence type="ECO:0000256" key="1">
    <source>
        <dbReference type="ARBA" id="ARBA00005234"/>
    </source>
</evidence>
<evidence type="ECO:0000256" key="2">
    <source>
        <dbReference type="ARBA" id="ARBA00022670"/>
    </source>
</evidence>
<dbReference type="Pfam" id="PF02902">
    <property type="entry name" value="Peptidase_C48"/>
    <property type="match status" value="1"/>
</dbReference>
<keyword evidence="3" id="KW-0378">Hydrolase</keyword>
<proteinExistence type="inferred from homology"/>
<evidence type="ECO:0000256" key="3">
    <source>
        <dbReference type="ARBA" id="ARBA00022801"/>
    </source>
</evidence>
<sequence length="252" mass="29298">MKTDSFLRWAEQHNAMTSDMWLIPTNVNSSHWVLIIVVHRTKLLLYLDSLHGCDEAIISLVFQFLSSRSMMAFKRPVMISEWTIRAPTDIPRQPNGWDCGVHVLLWSYIVCSGQPMPYSKELNMTEIRNWMANPILKEQHFEQDNEHLESTVIQRLKEVKRHSQALTVKRITISRDVPVNFASQLEFLTNITRSLFNTNFSVCHLGKQCTHPQRNRKMAFCEGDCQDWFDVACVNEGGKLPKHFLCESCRSK</sequence>
<evidence type="ECO:0000259" key="5">
    <source>
        <dbReference type="PROSITE" id="PS50600"/>
    </source>
</evidence>
<dbReference type="OrthoDB" id="7700383at2759"/>
<evidence type="ECO:0000256" key="4">
    <source>
        <dbReference type="ARBA" id="ARBA00022807"/>
    </source>
</evidence>
<dbReference type="GO" id="GO:0005634">
    <property type="term" value="C:nucleus"/>
    <property type="evidence" value="ECO:0007669"/>
    <property type="project" value="TreeGrafter"/>
</dbReference>
<accession>A0A2G8JN77</accession>
<dbReference type="Gene3D" id="3.40.395.10">
    <property type="entry name" value="Adenoviral Proteinase, Chain A"/>
    <property type="match status" value="1"/>
</dbReference>
<dbReference type="InterPro" id="IPR011011">
    <property type="entry name" value="Znf_FYVE_PHD"/>
</dbReference>
<dbReference type="AlphaFoldDB" id="A0A2G8JN77"/>
<dbReference type="EMBL" id="MRZV01001531">
    <property type="protein sequence ID" value="PIK37231.1"/>
    <property type="molecule type" value="Genomic_DNA"/>
</dbReference>
<dbReference type="PANTHER" id="PTHR12606">
    <property type="entry name" value="SENTRIN/SUMO-SPECIFIC PROTEASE"/>
    <property type="match status" value="1"/>
</dbReference>
<keyword evidence="2" id="KW-0645">Protease</keyword>
<reference evidence="6 7" key="1">
    <citation type="journal article" date="2017" name="PLoS Biol.">
        <title>The sea cucumber genome provides insights into morphological evolution and visceral regeneration.</title>
        <authorList>
            <person name="Zhang X."/>
            <person name="Sun L."/>
            <person name="Yuan J."/>
            <person name="Sun Y."/>
            <person name="Gao Y."/>
            <person name="Zhang L."/>
            <person name="Li S."/>
            <person name="Dai H."/>
            <person name="Hamel J.F."/>
            <person name="Liu C."/>
            <person name="Yu Y."/>
            <person name="Liu S."/>
            <person name="Lin W."/>
            <person name="Guo K."/>
            <person name="Jin S."/>
            <person name="Xu P."/>
            <person name="Storey K.B."/>
            <person name="Huan P."/>
            <person name="Zhang T."/>
            <person name="Zhou Y."/>
            <person name="Zhang J."/>
            <person name="Lin C."/>
            <person name="Li X."/>
            <person name="Xing L."/>
            <person name="Huo D."/>
            <person name="Sun M."/>
            <person name="Wang L."/>
            <person name="Mercier A."/>
            <person name="Li F."/>
            <person name="Yang H."/>
            <person name="Xiang J."/>
        </authorList>
    </citation>
    <scope>NUCLEOTIDE SEQUENCE [LARGE SCALE GENOMIC DNA]</scope>
    <source>
        <strain evidence="6">Shaxun</strain>
        <tissue evidence="6">Muscle</tissue>
    </source>
</reference>
<dbReference type="STRING" id="307972.A0A2G8JN77"/>
<keyword evidence="4" id="KW-0788">Thiol protease</keyword>
<dbReference type="PANTHER" id="PTHR12606:SF141">
    <property type="entry name" value="GH15225P-RELATED"/>
    <property type="match status" value="1"/>
</dbReference>
<dbReference type="SUPFAM" id="SSF54001">
    <property type="entry name" value="Cysteine proteinases"/>
    <property type="match status" value="1"/>
</dbReference>
<dbReference type="GO" id="GO:0016926">
    <property type="term" value="P:protein desumoylation"/>
    <property type="evidence" value="ECO:0007669"/>
    <property type="project" value="TreeGrafter"/>
</dbReference>
<evidence type="ECO:0000313" key="6">
    <source>
        <dbReference type="EMBL" id="PIK37231.1"/>
    </source>
</evidence>
<dbReference type="GO" id="GO:0016929">
    <property type="term" value="F:deSUMOylase activity"/>
    <property type="evidence" value="ECO:0007669"/>
    <property type="project" value="TreeGrafter"/>
</dbReference>
<protein>
    <recommendedName>
        <fullName evidence="5">Ubiquitin-like protease family profile domain-containing protein</fullName>
    </recommendedName>
</protein>
<dbReference type="InterPro" id="IPR038765">
    <property type="entry name" value="Papain-like_cys_pep_sf"/>
</dbReference>
<keyword evidence="7" id="KW-1185">Reference proteome</keyword>
<dbReference type="Proteomes" id="UP000230750">
    <property type="component" value="Unassembled WGS sequence"/>
</dbReference>
<dbReference type="InterPro" id="IPR003653">
    <property type="entry name" value="Peptidase_C48_C"/>
</dbReference>
<dbReference type="PROSITE" id="PS50600">
    <property type="entry name" value="ULP_PROTEASE"/>
    <property type="match status" value="1"/>
</dbReference>
<comment type="caution">
    <text evidence="6">The sequence shown here is derived from an EMBL/GenBank/DDBJ whole genome shotgun (WGS) entry which is preliminary data.</text>
</comment>
<dbReference type="GO" id="GO:0006508">
    <property type="term" value="P:proteolysis"/>
    <property type="evidence" value="ECO:0007669"/>
    <property type="project" value="UniProtKB-KW"/>
</dbReference>
<dbReference type="SUPFAM" id="SSF57903">
    <property type="entry name" value="FYVE/PHD zinc finger"/>
    <property type="match status" value="1"/>
</dbReference>
<feature type="domain" description="Ubiquitin-like protease family profile" evidence="5">
    <location>
        <begin position="1"/>
        <end position="110"/>
    </location>
</feature>
<comment type="similarity">
    <text evidence="1">Belongs to the peptidase C48 family.</text>
</comment>
<organism evidence="6 7">
    <name type="scientific">Stichopus japonicus</name>
    <name type="common">Sea cucumber</name>
    <dbReference type="NCBI Taxonomy" id="307972"/>
    <lineage>
        <taxon>Eukaryota</taxon>
        <taxon>Metazoa</taxon>
        <taxon>Echinodermata</taxon>
        <taxon>Eleutherozoa</taxon>
        <taxon>Echinozoa</taxon>
        <taxon>Holothuroidea</taxon>
        <taxon>Aspidochirotacea</taxon>
        <taxon>Aspidochirotida</taxon>
        <taxon>Stichopodidae</taxon>
        <taxon>Apostichopus</taxon>
    </lineage>
</organism>
<name>A0A2G8JN77_STIJA</name>
<gene>
    <name evidence="6" type="ORF">BSL78_25923</name>
</gene>